<evidence type="ECO:0008006" key="4">
    <source>
        <dbReference type="Google" id="ProtNLM"/>
    </source>
</evidence>
<dbReference type="GO" id="GO:0070300">
    <property type="term" value="F:phosphatidic acid binding"/>
    <property type="evidence" value="ECO:0007669"/>
    <property type="project" value="TreeGrafter"/>
</dbReference>
<proteinExistence type="predicted"/>
<reference evidence="2" key="1">
    <citation type="submission" date="2021-06" db="EMBL/GenBank/DDBJ databases">
        <authorList>
            <person name="Hodson N. C."/>
            <person name="Mongue J. A."/>
            <person name="Jaron S. K."/>
        </authorList>
    </citation>
    <scope>NUCLEOTIDE SEQUENCE</scope>
</reference>
<feature type="region of interest" description="Disordered" evidence="1">
    <location>
        <begin position="1"/>
        <end position="62"/>
    </location>
</feature>
<name>A0A8J2KZ33_9HEXA</name>
<organism evidence="2 3">
    <name type="scientific">Allacma fusca</name>
    <dbReference type="NCBI Taxonomy" id="39272"/>
    <lineage>
        <taxon>Eukaryota</taxon>
        <taxon>Metazoa</taxon>
        <taxon>Ecdysozoa</taxon>
        <taxon>Arthropoda</taxon>
        <taxon>Hexapoda</taxon>
        <taxon>Collembola</taxon>
        <taxon>Symphypleona</taxon>
        <taxon>Sminthuridae</taxon>
        <taxon>Allacma</taxon>
    </lineage>
</organism>
<dbReference type="OrthoDB" id="6375174at2759"/>
<dbReference type="GO" id="GO:0035091">
    <property type="term" value="F:phosphatidylinositol binding"/>
    <property type="evidence" value="ECO:0007669"/>
    <property type="project" value="TreeGrafter"/>
</dbReference>
<sequence>MPHRNKEVRTEKKNRVLEDVPKNGADVSGAETVGNNPGSLKNGKSGGNPSKNGKGFSDDHNYHNRHNLRLSNGYVNGSSHPLDFLRFGLPPLVTPLVGHELSDYDSDMDRPKKVYKVVLTGGPCGGKTTGQARLCTFFENLGWKVFRVPEAATILLGGGIKFSELTEEQGNYFLSCSIFARDMWLKV</sequence>
<gene>
    <name evidence="2" type="ORF">AFUS01_LOCUS33620</name>
</gene>
<feature type="compositionally biased region" description="Basic and acidic residues" evidence="1">
    <location>
        <begin position="1"/>
        <end position="21"/>
    </location>
</feature>
<dbReference type="GO" id="GO:0005525">
    <property type="term" value="F:GTP binding"/>
    <property type="evidence" value="ECO:0007669"/>
    <property type="project" value="TreeGrafter"/>
</dbReference>
<evidence type="ECO:0000313" key="2">
    <source>
        <dbReference type="EMBL" id="CAG7823401.1"/>
    </source>
</evidence>
<evidence type="ECO:0000256" key="1">
    <source>
        <dbReference type="SAM" id="MobiDB-lite"/>
    </source>
</evidence>
<evidence type="ECO:0000313" key="3">
    <source>
        <dbReference type="Proteomes" id="UP000708208"/>
    </source>
</evidence>
<comment type="caution">
    <text evidence="2">The sequence shown here is derived from an EMBL/GenBank/DDBJ whole genome shotgun (WGS) entry which is preliminary data.</text>
</comment>
<dbReference type="PANTHER" id="PTHR34932:SF1">
    <property type="entry name" value="TRPL TRANSLOCATION DEFECT PROTEIN 14"/>
    <property type="match status" value="1"/>
</dbReference>
<protein>
    <recommendedName>
        <fullName evidence="4">NadR/Ttd14 AAA domain-containing protein</fullName>
    </recommendedName>
</protein>
<dbReference type="Proteomes" id="UP000708208">
    <property type="component" value="Unassembled WGS sequence"/>
</dbReference>
<accession>A0A8J2KZ33</accession>
<dbReference type="AlphaFoldDB" id="A0A8J2KZ33"/>
<dbReference type="EMBL" id="CAJVCH010529351">
    <property type="protein sequence ID" value="CAG7823401.1"/>
    <property type="molecule type" value="Genomic_DNA"/>
</dbReference>
<feature type="compositionally biased region" description="Low complexity" evidence="1">
    <location>
        <begin position="34"/>
        <end position="55"/>
    </location>
</feature>
<dbReference type="InterPro" id="IPR053227">
    <property type="entry name" value="TRPL-trafficking_regulator"/>
</dbReference>
<keyword evidence="3" id="KW-1185">Reference proteome</keyword>
<dbReference type="PANTHER" id="PTHR34932">
    <property type="entry name" value="TRPL TRANSLOCATION DEFECT PROTEIN 14"/>
    <property type="match status" value="1"/>
</dbReference>